<dbReference type="InterPro" id="IPR042099">
    <property type="entry name" value="ANL_N_sf"/>
</dbReference>
<protein>
    <submittedName>
        <fullName evidence="3">Long-chain fatty acid--CoA ligase</fullName>
    </submittedName>
</protein>
<dbReference type="Pfam" id="PF00501">
    <property type="entry name" value="AMP-binding"/>
    <property type="match status" value="1"/>
</dbReference>
<dbReference type="InterPro" id="IPR050237">
    <property type="entry name" value="ATP-dep_AMP-bd_enzyme"/>
</dbReference>
<dbReference type="InterPro" id="IPR020845">
    <property type="entry name" value="AMP-binding_CS"/>
</dbReference>
<dbReference type="Proteomes" id="UP000305675">
    <property type="component" value="Unassembled WGS sequence"/>
</dbReference>
<dbReference type="PANTHER" id="PTHR43767:SF1">
    <property type="entry name" value="NONRIBOSOMAL PEPTIDE SYNTHASE PES1 (EUROFUNG)-RELATED"/>
    <property type="match status" value="1"/>
</dbReference>
<reference evidence="3 4" key="1">
    <citation type="submission" date="2019-04" db="EMBL/GenBank/DDBJ databases">
        <authorList>
            <person name="Hwang J.C."/>
        </authorList>
    </citation>
    <scope>NUCLEOTIDE SEQUENCE [LARGE SCALE GENOMIC DNA]</scope>
    <source>
        <strain evidence="3 4">IMCC35002</strain>
    </source>
</reference>
<dbReference type="GO" id="GO:0016878">
    <property type="term" value="F:acid-thiol ligase activity"/>
    <property type="evidence" value="ECO:0007669"/>
    <property type="project" value="UniProtKB-ARBA"/>
</dbReference>
<feature type="domain" description="AMP-binding enzyme C-terminal" evidence="2">
    <location>
        <begin position="424"/>
        <end position="500"/>
    </location>
</feature>
<gene>
    <name evidence="3" type="ORF">FCL42_04340</name>
</gene>
<dbReference type="EMBL" id="SWCJ01000002">
    <property type="protein sequence ID" value="TKB57506.1"/>
    <property type="molecule type" value="Genomic_DNA"/>
</dbReference>
<name>A0A4U1BSC4_9GAMM</name>
<dbReference type="RefSeq" id="WP_136862151.1">
    <property type="nucleotide sequence ID" value="NZ_SWCJ01000002.1"/>
</dbReference>
<dbReference type="CDD" id="cd17631">
    <property type="entry name" value="FACL_FadD13-like"/>
    <property type="match status" value="1"/>
</dbReference>
<dbReference type="PANTHER" id="PTHR43767">
    <property type="entry name" value="LONG-CHAIN-FATTY-ACID--COA LIGASE"/>
    <property type="match status" value="1"/>
</dbReference>
<evidence type="ECO:0000313" key="4">
    <source>
        <dbReference type="Proteomes" id="UP000305675"/>
    </source>
</evidence>
<evidence type="ECO:0000259" key="1">
    <source>
        <dbReference type="Pfam" id="PF00501"/>
    </source>
</evidence>
<keyword evidence="3" id="KW-0436">Ligase</keyword>
<dbReference type="Gene3D" id="3.30.300.30">
    <property type="match status" value="1"/>
</dbReference>
<dbReference type="PROSITE" id="PS00455">
    <property type="entry name" value="AMP_BINDING"/>
    <property type="match status" value="1"/>
</dbReference>
<comment type="caution">
    <text evidence="3">The sequence shown here is derived from an EMBL/GenBank/DDBJ whole genome shotgun (WGS) entry which is preliminary data.</text>
</comment>
<dbReference type="InterPro" id="IPR045851">
    <property type="entry name" value="AMP-bd_C_sf"/>
</dbReference>
<sequence>MQLTQMIKRNAQVQGEKIATICGDRQQSWNQLRSRIAKIAGLLQANGVKKGDRVAVLSLNSDRYYEYFFAVPWAGAVMVPLNIRWSVKENLYSLEDSGATTLVVDDTFAQAAAAIMQQSEVVKNVIYVGDKATPPGMICSERGLAQAEGIDDLCNGGSELAGIYYTGGTTGFPKGVMLSHSNLWTSSISAALGLEYEGEHTRYLHAAPMFHAADIAASYSSTIIGATQVFIPSFACQSLVEVIAEHQVTHTLLVPTMINMLLGSGVLTDADISSLQRIIYGASPMPEGTLRQAMEQMSHVKFIQAYGQTELAPIATILPSEFHQLSGPKSKIRSAGRAGYCVEVEVMDPVGNACPVGQVGEVRVRGGNAMMGYWNKPEESASVMVNGWIHTGDAGYLDEDGFLFLVDRVKDMIVSGGENVYSAEVESAVSQHEAVSEVVVIGIPSDTWGEQVHAIVRLQEGKSLTQEQLIAHCHELIAGYKCPRSVEVRHEPFPITGAGKLRKADLRAPYWEGHSRRVN</sequence>
<organism evidence="3 4">
    <name type="scientific">Ferrimonas aestuarii</name>
    <dbReference type="NCBI Taxonomy" id="2569539"/>
    <lineage>
        <taxon>Bacteria</taxon>
        <taxon>Pseudomonadati</taxon>
        <taxon>Pseudomonadota</taxon>
        <taxon>Gammaproteobacteria</taxon>
        <taxon>Alteromonadales</taxon>
        <taxon>Ferrimonadaceae</taxon>
        <taxon>Ferrimonas</taxon>
    </lineage>
</organism>
<dbReference type="OrthoDB" id="9803968at2"/>
<dbReference type="InterPro" id="IPR000873">
    <property type="entry name" value="AMP-dep_synth/lig_dom"/>
</dbReference>
<feature type="domain" description="AMP-dependent synthetase/ligase" evidence="1">
    <location>
        <begin position="8"/>
        <end position="374"/>
    </location>
</feature>
<dbReference type="Gene3D" id="3.40.50.12780">
    <property type="entry name" value="N-terminal domain of ligase-like"/>
    <property type="match status" value="1"/>
</dbReference>
<dbReference type="InterPro" id="IPR025110">
    <property type="entry name" value="AMP-bd_C"/>
</dbReference>
<proteinExistence type="predicted"/>
<accession>A0A4U1BSC4</accession>
<dbReference type="AlphaFoldDB" id="A0A4U1BSC4"/>
<evidence type="ECO:0000259" key="2">
    <source>
        <dbReference type="Pfam" id="PF13193"/>
    </source>
</evidence>
<keyword evidence="4" id="KW-1185">Reference proteome</keyword>
<evidence type="ECO:0000313" key="3">
    <source>
        <dbReference type="EMBL" id="TKB57506.1"/>
    </source>
</evidence>
<dbReference type="Pfam" id="PF13193">
    <property type="entry name" value="AMP-binding_C"/>
    <property type="match status" value="1"/>
</dbReference>
<dbReference type="SUPFAM" id="SSF56801">
    <property type="entry name" value="Acetyl-CoA synthetase-like"/>
    <property type="match status" value="1"/>
</dbReference>
<dbReference type="NCBIfam" id="NF004837">
    <property type="entry name" value="PRK06187.1"/>
    <property type="match status" value="1"/>
</dbReference>